<comment type="subcellular location">
    <subcellularLocation>
        <location evidence="1">Cytoplasm</location>
    </subcellularLocation>
</comment>
<dbReference type="GO" id="GO:0009295">
    <property type="term" value="C:nucleoid"/>
    <property type="evidence" value="ECO:0007669"/>
    <property type="project" value="InterPro"/>
</dbReference>
<dbReference type="PANTHER" id="PTHR38772">
    <property type="match status" value="1"/>
</dbReference>
<evidence type="ECO:0000256" key="1">
    <source>
        <dbReference type="ARBA" id="ARBA00004496"/>
    </source>
</evidence>
<evidence type="ECO:0000256" key="2">
    <source>
        <dbReference type="ARBA" id="ARBA00009035"/>
    </source>
</evidence>
<dbReference type="EMBL" id="QYBC01000010">
    <property type="protein sequence ID" value="RYB04449.1"/>
    <property type="molecule type" value="Genomic_DNA"/>
</dbReference>
<name>A0A4Q2RB84_9HYPH</name>
<keyword evidence="3" id="KW-0963">Cytoplasm</keyword>
<accession>A0A4Q2RB84</accession>
<dbReference type="Pfam" id="PF04245">
    <property type="entry name" value="NA37"/>
    <property type="match status" value="1"/>
</dbReference>
<protein>
    <submittedName>
        <fullName evidence="4">Nucleoid-associated protein</fullName>
    </submittedName>
</protein>
<evidence type="ECO:0000313" key="4">
    <source>
        <dbReference type="EMBL" id="RYB04449.1"/>
    </source>
</evidence>
<evidence type="ECO:0000256" key="3">
    <source>
        <dbReference type="ARBA" id="ARBA00022490"/>
    </source>
</evidence>
<comment type="caution">
    <text evidence="4">The sequence shown here is derived from an EMBL/GenBank/DDBJ whole genome shotgun (WGS) entry which is preliminary data.</text>
</comment>
<dbReference type="PANTHER" id="PTHR38772:SF1">
    <property type="entry name" value="NUCLEOID-ASSOCIATED PROTEIN YEJK"/>
    <property type="match status" value="1"/>
</dbReference>
<organism evidence="4 5">
    <name type="scientific">Lichenibacterium ramalinae</name>
    <dbReference type="NCBI Taxonomy" id="2316527"/>
    <lineage>
        <taxon>Bacteria</taxon>
        <taxon>Pseudomonadati</taxon>
        <taxon>Pseudomonadota</taxon>
        <taxon>Alphaproteobacteria</taxon>
        <taxon>Hyphomicrobiales</taxon>
        <taxon>Lichenihabitantaceae</taxon>
        <taxon>Lichenibacterium</taxon>
    </lineage>
</organism>
<gene>
    <name evidence="4" type="ORF">D3272_13515</name>
</gene>
<comment type="similarity">
    <text evidence="2">Belongs to the YejK family.</text>
</comment>
<proteinExistence type="inferred from homology"/>
<dbReference type="GO" id="GO:0005737">
    <property type="term" value="C:cytoplasm"/>
    <property type="evidence" value="ECO:0007669"/>
    <property type="project" value="UniProtKB-SubCell"/>
</dbReference>
<reference evidence="4 5" key="2">
    <citation type="submission" date="2019-02" db="EMBL/GenBank/DDBJ databases">
        <title>'Lichenibacterium ramalinii' gen. nov. sp. nov., 'Lichenibacterium minor' gen. nov. sp. nov.</title>
        <authorList>
            <person name="Pankratov T."/>
        </authorList>
    </citation>
    <scope>NUCLEOTIDE SEQUENCE [LARGE SCALE GENOMIC DNA]</scope>
    <source>
        <strain evidence="4 5">RmlP001</strain>
    </source>
</reference>
<reference evidence="4 5" key="1">
    <citation type="submission" date="2018-09" db="EMBL/GenBank/DDBJ databases">
        <authorList>
            <person name="Grouzdev D.S."/>
            <person name="Krutkina M.S."/>
        </authorList>
    </citation>
    <scope>NUCLEOTIDE SEQUENCE [LARGE SCALE GENOMIC DNA]</scope>
    <source>
        <strain evidence="4 5">RmlP001</strain>
    </source>
</reference>
<dbReference type="InterPro" id="IPR007358">
    <property type="entry name" value="Nucleoid_associated_NdpA"/>
</dbReference>
<evidence type="ECO:0000313" key="5">
    <source>
        <dbReference type="Proteomes" id="UP000289411"/>
    </source>
</evidence>
<dbReference type="OrthoDB" id="7540719at2"/>
<keyword evidence="5" id="KW-1185">Reference proteome</keyword>
<dbReference type="Proteomes" id="UP000289411">
    <property type="component" value="Unassembled WGS sequence"/>
</dbReference>
<dbReference type="AlphaFoldDB" id="A0A4Q2RB84"/>
<sequence>MSGSETAEMAFVRPGECAQSLSRLPENQRRGELANRIIGVAVHDLTRSGTTLDVRLSDREMAVSPTAQRVIDDLHALYGRRTGKAHGRFAADEDNYPTQRYLREYLDGDGRGFRHMTERMMGTLLTQARRKPNAGFGHVFFAHFEDDAGQFLLVAILNDKVGAALARDLSGVSDAPHLDLDGFRFAGRVAIEGWRADERRYVNFLKGKGDVADYFKEFLGCDLTMQAKAETQRLVEALRTFADGRGMDLVEREAFLSRARGICFRSYQEREELEFQTFANELVPDDPASLVAVLADPARGLSEGFVPDARTLRLLVSYRAKTPLWSIEFDRAALTAGQIEYRAADETLVVRDLPADLKAKLSEDVGVDA</sequence>